<evidence type="ECO:0000313" key="4">
    <source>
        <dbReference type="EMBL" id="MEO5285764.1"/>
    </source>
</evidence>
<dbReference type="Gene3D" id="2.160.10.10">
    <property type="entry name" value="Hexapeptide repeat proteins"/>
    <property type="match status" value="1"/>
</dbReference>
<proteinExistence type="inferred from homology"/>
<name>A0ABV0I3N2_9LACO</name>
<dbReference type="SMART" id="SM01266">
    <property type="entry name" value="Mac"/>
    <property type="match status" value="1"/>
</dbReference>
<dbReference type="InterPro" id="IPR011004">
    <property type="entry name" value="Trimer_LpxA-like_sf"/>
</dbReference>
<evidence type="ECO:0000259" key="3">
    <source>
        <dbReference type="SMART" id="SM01266"/>
    </source>
</evidence>
<dbReference type="Proteomes" id="UP001456307">
    <property type="component" value="Unassembled WGS sequence"/>
</dbReference>
<dbReference type="RefSeq" id="WP_347985334.1">
    <property type="nucleotide sequence ID" value="NZ_JBCNVS010000001.1"/>
</dbReference>
<dbReference type="InterPro" id="IPR051159">
    <property type="entry name" value="Hexapeptide_acetyltransf"/>
</dbReference>
<evidence type="ECO:0000256" key="1">
    <source>
        <dbReference type="ARBA" id="ARBA00007274"/>
    </source>
</evidence>
<comment type="similarity">
    <text evidence="1">Belongs to the transferase hexapeptide repeat family.</text>
</comment>
<dbReference type="InterPro" id="IPR001451">
    <property type="entry name" value="Hexapep"/>
</dbReference>
<dbReference type="Pfam" id="PF14602">
    <property type="entry name" value="Hexapep_2"/>
    <property type="match status" value="1"/>
</dbReference>
<comment type="caution">
    <text evidence="4">The sequence shown here is derived from an EMBL/GenBank/DDBJ whole genome shotgun (WGS) entry which is preliminary data.</text>
</comment>
<feature type="domain" description="Maltose/galactoside acetyltransferase" evidence="3">
    <location>
        <begin position="4"/>
        <end position="58"/>
    </location>
</feature>
<dbReference type="Pfam" id="PF12464">
    <property type="entry name" value="Mac"/>
    <property type="match status" value="1"/>
</dbReference>
<dbReference type="EC" id="2.3.1.-" evidence="4"/>
<dbReference type="InterPro" id="IPR024688">
    <property type="entry name" value="Mac_dom"/>
</dbReference>
<reference evidence="4 5" key="1">
    <citation type="submission" date="2024-04" db="EMBL/GenBank/DDBJ databases">
        <title>Limosilactobacillus allomucosae sp. nov., a novel species isolated from wild boar faecal samples as potential probiotics for domestic pigs.</title>
        <authorList>
            <person name="Chen B."/>
        </authorList>
    </citation>
    <scope>NUCLEOTIDE SEQUENCE [LARGE SCALE GENOMIC DNA]</scope>
    <source>
        <strain evidence="4 5">WILCCON 0055</strain>
    </source>
</reference>
<keyword evidence="4" id="KW-0012">Acyltransferase</keyword>
<evidence type="ECO:0000256" key="2">
    <source>
        <dbReference type="ARBA" id="ARBA00022679"/>
    </source>
</evidence>
<dbReference type="GO" id="GO:0016746">
    <property type="term" value="F:acyltransferase activity"/>
    <property type="evidence" value="ECO:0007669"/>
    <property type="project" value="UniProtKB-KW"/>
</dbReference>
<organism evidence="4 5">
    <name type="scientific">Limosilactobacillus allomucosae</name>
    <dbReference type="NCBI Taxonomy" id="3142938"/>
    <lineage>
        <taxon>Bacteria</taxon>
        <taxon>Bacillati</taxon>
        <taxon>Bacillota</taxon>
        <taxon>Bacilli</taxon>
        <taxon>Lactobacillales</taxon>
        <taxon>Lactobacillaceae</taxon>
        <taxon>Limosilactobacillus</taxon>
    </lineage>
</organism>
<protein>
    <submittedName>
        <fullName evidence="4">Sugar O-acetyltransferase</fullName>
        <ecNumber evidence="4">2.3.1.-</ecNumber>
    </submittedName>
</protein>
<dbReference type="PANTHER" id="PTHR23416">
    <property type="entry name" value="SIALIC ACID SYNTHASE-RELATED"/>
    <property type="match status" value="1"/>
</dbReference>
<dbReference type="SUPFAM" id="SSF51161">
    <property type="entry name" value="Trimeric LpxA-like enzymes"/>
    <property type="match status" value="1"/>
</dbReference>
<keyword evidence="2 4" id="KW-0808">Transferase</keyword>
<dbReference type="EMBL" id="JBCNVT010000001">
    <property type="protein sequence ID" value="MEO5285764.1"/>
    <property type="molecule type" value="Genomic_DNA"/>
</dbReference>
<dbReference type="Pfam" id="PF00132">
    <property type="entry name" value="Hexapep"/>
    <property type="match status" value="1"/>
</dbReference>
<sequence length="219" mass="24349">MKEFEKMISGRLYSPADPQLEAYHLQRMALCQQLNQTSLLDQTKVNQLKEELIPSSKGQNLGLFLPFYCEYGSNIHVGKECFINYHCTFLDVAPIRLGDGVMLGSGVTIATPCHPFLPQERLAAHYPDGYHDLEYAKPVTIEKNCWICANVTITGGVKIGAGSIVAAGAVVTKDVPANSLVAGVPARVIRQLDEKDRINVWQTYQENETPRSLREKERG</sequence>
<dbReference type="PANTHER" id="PTHR23416:SF23">
    <property type="entry name" value="ACETYLTRANSFERASE C18B11.09C-RELATED"/>
    <property type="match status" value="1"/>
</dbReference>
<accession>A0ABV0I3N2</accession>
<gene>
    <name evidence="4" type="ORF">AAVZ08_04015</name>
</gene>
<dbReference type="CDD" id="cd03357">
    <property type="entry name" value="LbH_MAT_GAT"/>
    <property type="match status" value="1"/>
</dbReference>
<keyword evidence="5" id="KW-1185">Reference proteome</keyword>
<evidence type="ECO:0000313" key="5">
    <source>
        <dbReference type="Proteomes" id="UP001456307"/>
    </source>
</evidence>